<feature type="compositionally biased region" description="Polar residues" evidence="1">
    <location>
        <begin position="249"/>
        <end position="268"/>
    </location>
</feature>
<organism evidence="3 4">
    <name type="scientific">Rhodococcoides trifolii</name>
    <dbReference type="NCBI Taxonomy" id="908250"/>
    <lineage>
        <taxon>Bacteria</taxon>
        <taxon>Bacillati</taxon>
        <taxon>Actinomycetota</taxon>
        <taxon>Actinomycetes</taxon>
        <taxon>Mycobacteriales</taxon>
        <taxon>Nocardiaceae</taxon>
        <taxon>Rhodococcoides</taxon>
    </lineage>
</organism>
<feature type="compositionally biased region" description="Polar residues" evidence="1">
    <location>
        <begin position="173"/>
        <end position="187"/>
    </location>
</feature>
<sequence>MDVVLGISAGLADVTATLVDPELPQLGAVDERVTPLRPESGMSVGDVVAAAVGVMSLRAERNDLRIRRTTVAYSSAAQRDSIVSSFDAQKITGVALADASNPELDSTLATPVAVAVWGIQSADTTTFAAIKVPRAQRQPDPSRRGLALVAGGIAAAVVAGGVAVWAVAGTRGPESTGSSTPLTSETSTVAPTTTVPVPAPALPPAPVAPPVTTDPDTGEVYSVDPNTGEIYTPETYDPETYTENPYTGETYTEETVPQANVRTPSTAPIRTVPVAAPPSTRSPSRPNSGGSASTSAAPVQTSTETVPPVVTEPTVDPEVPPAEETGSNQ</sequence>
<evidence type="ECO:0000313" key="4">
    <source>
        <dbReference type="Proteomes" id="UP000654257"/>
    </source>
</evidence>
<name>A0A917LGL6_9NOCA</name>
<feature type="transmembrane region" description="Helical" evidence="2">
    <location>
        <begin position="146"/>
        <end position="168"/>
    </location>
</feature>
<dbReference type="EMBL" id="BMCU01000004">
    <property type="protein sequence ID" value="GGG21641.1"/>
    <property type="molecule type" value="Genomic_DNA"/>
</dbReference>
<reference evidence="3" key="1">
    <citation type="journal article" date="2014" name="Int. J. Syst. Evol. Microbiol.">
        <title>Complete genome sequence of Corynebacterium casei LMG S-19264T (=DSM 44701T), isolated from a smear-ripened cheese.</title>
        <authorList>
            <consortium name="US DOE Joint Genome Institute (JGI-PGF)"/>
            <person name="Walter F."/>
            <person name="Albersmeier A."/>
            <person name="Kalinowski J."/>
            <person name="Ruckert C."/>
        </authorList>
    </citation>
    <scope>NUCLEOTIDE SEQUENCE</scope>
    <source>
        <strain evidence="3">CCM 7905</strain>
    </source>
</reference>
<dbReference type="Proteomes" id="UP000654257">
    <property type="component" value="Unassembled WGS sequence"/>
</dbReference>
<keyword evidence="2" id="KW-0472">Membrane</keyword>
<protein>
    <submittedName>
        <fullName evidence="3">Uncharacterized protein</fullName>
    </submittedName>
</protein>
<evidence type="ECO:0000313" key="3">
    <source>
        <dbReference type="EMBL" id="GGG21641.1"/>
    </source>
</evidence>
<keyword evidence="2" id="KW-1133">Transmembrane helix</keyword>
<gene>
    <name evidence="3" type="ORF">GCM10007304_39320</name>
</gene>
<feature type="region of interest" description="Disordered" evidence="1">
    <location>
        <begin position="210"/>
        <end position="329"/>
    </location>
</feature>
<dbReference type="AlphaFoldDB" id="A0A917LGL6"/>
<accession>A0A917LGL6</accession>
<comment type="caution">
    <text evidence="3">The sequence shown here is derived from an EMBL/GenBank/DDBJ whole genome shotgun (WGS) entry which is preliminary data.</text>
</comment>
<evidence type="ECO:0000256" key="2">
    <source>
        <dbReference type="SAM" id="Phobius"/>
    </source>
</evidence>
<evidence type="ECO:0000256" key="1">
    <source>
        <dbReference type="SAM" id="MobiDB-lite"/>
    </source>
</evidence>
<proteinExistence type="predicted"/>
<reference evidence="3" key="2">
    <citation type="submission" date="2020-09" db="EMBL/GenBank/DDBJ databases">
        <authorList>
            <person name="Sun Q."/>
            <person name="Sedlacek I."/>
        </authorList>
    </citation>
    <scope>NUCLEOTIDE SEQUENCE</scope>
    <source>
        <strain evidence="3">CCM 7905</strain>
    </source>
</reference>
<keyword evidence="4" id="KW-1185">Reference proteome</keyword>
<keyword evidence="2" id="KW-0812">Transmembrane</keyword>
<feature type="compositionally biased region" description="Low complexity" evidence="1">
    <location>
        <begin position="229"/>
        <end position="247"/>
    </location>
</feature>
<feature type="compositionally biased region" description="Low complexity" evidence="1">
    <location>
        <begin position="272"/>
        <end position="329"/>
    </location>
</feature>
<feature type="region of interest" description="Disordered" evidence="1">
    <location>
        <begin position="171"/>
        <end position="191"/>
    </location>
</feature>